<protein>
    <submittedName>
        <fullName evidence="1">Glycoside hydrolase family 99-like domain-containing protein</fullName>
    </submittedName>
</protein>
<dbReference type="GO" id="GO:0016787">
    <property type="term" value="F:hydrolase activity"/>
    <property type="evidence" value="ECO:0007669"/>
    <property type="project" value="UniProtKB-KW"/>
</dbReference>
<dbReference type="PANTHER" id="PTHR41244">
    <property type="entry name" value="RHAMNAN SYNTHESIS F"/>
    <property type="match status" value="1"/>
</dbReference>
<dbReference type="EMBL" id="JACXAH010000027">
    <property type="protein sequence ID" value="MBD1373520.1"/>
    <property type="molecule type" value="Genomic_DNA"/>
</dbReference>
<keyword evidence="2" id="KW-1185">Reference proteome</keyword>
<gene>
    <name evidence="1" type="ORF">IC620_14290</name>
</gene>
<dbReference type="CDD" id="cd11579">
    <property type="entry name" value="Glyco_tran_WbsX"/>
    <property type="match status" value="1"/>
</dbReference>
<proteinExistence type="predicted"/>
<organism evidence="1 2">
    <name type="scientific">Polycladospora coralii</name>
    <dbReference type="NCBI Taxonomy" id="2771432"/>
    <lineage>
        <taxon>Bacteria</taxon>
        <taxon>Bacillati</taxon>
        <taxon>Bacillota</taxon>
        <taxon>Bacilli</taxon>
        <taxon>Bacillales</taxon>
        <taxon>Thermoactinomycetaceae</taxon>
        <taxon>Polycladospora</taxon>
    </lineage>
</organism>
<reference evidence="1" key="1">
    <citation type="submission" date="2020-09" db="EMBL/GenBank/DDBJ databases">
        <title>A novel bacterium of genus Hazenella, isolated from South China Sea.</title>
        <authorList>
            <person name="Huang H."/>
            <person name="Mo K."/>
            <person name="Hu Y."/>
        </authorList>
    </citation>
    <scope>NUCLEOTIDE SEQUENCE</scope>
    <source>
        <strain evidence="1">IB182357</strain>
    </source>
</reference>
<dbReference type="Gene3D" id="3.20.20.80">
    <property type="entry name" value="Glycosidases"/>
    <property type="match status" value="1"/>
</dbReference>
<dbReference type="Proteomes" id="UP000661691">
    <property type="component" value="Unassembled WGS sequence"/>
</dbReference>
<keyword evidence="1" id="KW-0378">Hydrolase</keyword>
<dbReference type="PANTHER" id="PTHR41244:SF1">
    <property type="entry name" value="GLYCOSYLTRANSFERASE"/>
    <property type="match status" value="1"/>
</dbReference>
<dbReference type="InterPro" id="IPR032719">
    <property type="entry name" value="WbsX"/>
</dbReference>
<dbReference type="RefSeq" id="WP_191141013.1">
    <property type="nucleotide sequence ID" value="NZ_JACXAG020000012.1"/>
</dbReference>
<evidence type="ECO:0000313" key="2">
    <source>
        <dbReference type="Proteomes" id="UP000661691"/>
    </source>
</evidence>
<dbReference type="AlphaFoldDB" id="A0A926NDQ6"/>
<name>A0A926NDQ6_9BACL</name>
<accession>A0A926NDQ6</accession>
<dbReference type="Pfam" id="PF14307">
    <property type="entry name" value="Glyco_tran_WbsX"/>
    <property type="match status" value="1"/>
</dbReference>
<evidence type="ECO:0000313" key="1">
    <source>
        <dbReference type="EMBL" id="MBD1373520.1"/>
    </source>
</evidence>
<comment type="caution">
    <text evidence="1">The sequence shown here is derived from an EMBL/GenBank/DDBJ whole genome shotgun (WGS) entry which is preliminary data.</text>
</comment>
<sequence length="362" mass="42530">MTNPQVIAFYLPQFHAIPENNRWWGEGFTEWTNTRKAKPLFAGHNQPREPMNDYYYDLTDAAARKWQAETASRYGVDGFCYYHYWFKGKTLLEAPLQEVLRLGEPDFPFCLSWANEPWTRAWDGMEEHILMDQDYGDQADWQAHFDYLLPAFKDPRYICIEERPVFLIYRPASIPNCTEMLTYWNEQAQTHGLAGIYFVETLNSFDLPIVPGFDASVEFEPMYTMRHQMPNALHVVNEFTTGETTVHIFDYERVWTRILGRMPDQIVKRNAERGVKQTFVGAFCDWDNAARSKHFVQLFHGVTPQKFAVFFLHQLLRAKAMNSPFIFINAWNEWAEGAYLEPDRRFGYAFLEAIAQTLSLKE</sequence>